<evidence type="ECO:0000259" key="1">
    <source>
        <dbReference type="Pfam" id="PF10592"/>
    </source>
</evidence>
<dbReference type="RefSeq" id="WP_252662345.1">
    <property type="nucleotide sequence ID" value="NZ_CP098611.1"/>
</dbReference>
<sequence length="512" mass="59031">MIYDTDFNKIVFGRNEKDYGIDAIYIDEDEREIKLFNFAYRESYKPDKAQAEKKTLDSVAFFSAVTSEKLENLSGRLKEKAEEIVKKLSEKRAWNINLYNVSNEDKPINPDFSGFDVFKNEFESEVICIAIPEIKKLMSIRPKPVKASLVVGIDDLLSFSEDSMSTEKSYVFSLKVDELIRITCNNESLRQQTMLDDTSELASVDLDYSVLFDNVRGLVIGSKYNAKIKQTLRNAPSKFFLYNNGLTLTAKSIKCTPINAERFYKLEIDSLQVLNGGQTLRTIHSFNQEDRINIETYLSKASVLLRIFPVDSGDETSNKVAEYTNSQNSISIIELKSMRSEQIQLEQFLDSHNIIYSRKTGDTGISIDKDYEYKITMEKFGQILFAIEGFPYNVSNRKKDIFDETKYYDQLFGKGDVVEKSVDYVKKYKEIKDIYRNSHTLDDLESKAFYIMYILFNTSKEIAVSDVVDKFEEFLSSYDASSSSSTARNLLRIDFKEKLDQEEFFGLNFAQD</sequence>
<dbReference type="Proteomes" id="UP001056708">
    <property type="component" value="Chromosome"/>
</dbReference>
<dbReference type="InterPro" id="IPR018891">
    <property type="entry name" value="AIPR_C"/>
</dbReference>
<evidence type="ECO:0000313" key="2">
    <source>
        <dbReference type="EMBL" id="USR90320.1"/>
    </source>
</evidence>
<dbReference type="EMBL" id="CP098611">
    <property type="protein sequence ID" value="USR90320.1"/>
    <property type="molecule type" value="Genomic_DNA"/>
</dbReference>
<keyword evidence="3" id="KW-1185">Reference proteome</keyword>
<organism evidence="2 3">
    <name type="scientific">Phormidium yuhuli AB48</name>
    <dbReference type="NCBI Taxonomy" id="2940671"/>
    <lineage>
        <taxon>Bacteria</taxon>
        <taxon>Bacillati</taxon>
        <taxon>Cyanobacteriota</taxon>
        <taxon>Cyanophyceae</taxon>
        <taxon>Oscillatoriophycideae</taxon>
        <taxon>Oscillatoriales</taxon>
        <taxon>Oscillatoriaceae</taxon>
        <taxon>Phormidium</taxon>
        <taxon>Phormidium yuhuli</taxon>
    </lineage>
</organism>
<feature type="domain" description="Abortive phage infection protein C-terminal" evidence="1">
    <location>
        <begin position="211"/>
        <end position="461"/>
    </location>
</feature>
<reference evidence="2" key="1">
    <citation type="submission" date="2022-06" db="EMBL/GenBank/DDBJ databases">
        <title>Genome sequence of Phormidium yuhuli AB48 isolated from an industrial photobioreactor environment.</title>
        <authorList>
            <person name="Qiu Y."/>
            <person name="Noonan A.J.C."/>
            <person name="Dofher K."/>
            <person name="Koch M."/>
            <person name="Kieft B."/>
            <person name="Lin X."/>
            <person name="Ziels R.M."/>
            <person name="Hallam S.J."/>
        </authorList>
    </citation>
    <scope>NUCLEOTIDE SEQUENCE</scope>
    <source>
        <strain evidence="2">AB48</strain>
    </source>
</reference>
<dbReference type="Pfam" id="PF10592">
    <property type="entry name" value="AIPR"/>
    <property type="match status" value="1"/>
</dbReference>
<name>A0ABY5AMT9_9CYAN</name>
<protein>
    <submittedName>
        <fullName evidence="2">AIPR family protein</fullName>
    </submittedName>
</protein>
<evidence type="ECO:0000313" key="3">
    <source>
        <dbReference type="Proteomes" id="UP001056708"/>
    </source>
</evidence>
<accession>A0ABY5AMT9</accession>
<gene>
    <name evidence="2" type="ORF">NEA10_15940</name>
</gene>
<proteinExistence type="predicted"/>